<organism evidence="2 3">
    <name type="scientific">Rhodopirellula islandica</name>
    <dbReference type="NCBI Taxonomy" id="595434"/>
    <lineage>
        <taxon>Bacteria</taxon>
        <taxon>Pseudomonadati</taxon>
        <taxon>Planctomycetota</taxon>
        <taxon>Planctomycetia</taxon>
        <taxon>Pirellulales</taxon>
        <taxon>Pirellulaceae</taxon>
        <taxon>Rhodopirellula</taxon>
    </lineage>
</organism>
<accession>A0A0J1B8M1</accession>
<comment type="caution">
    <text evidence="2">The sequence shown here is derived from an EMBL/GenBank/DDBJ whole genome shotgun (WGS) entry which is preliminary data.</text>
</comment>
<name>A0A0J1B8M1_RHOIS</name>
<dbReference type="EMBL" id="LECT01000040">
    <property type="protein sequence ID" value="KLU03175.1"/>
    <property type="molecule type" value="Genomic_DNA"/>
</dbReference>
<evidence type="ECO:0000256" key="1">
    <source>
        <dbReference type="SAM" id="MobiDB-lite"/>
    </source>
</evidence>
<reference evidence="2" key="1">
    <citation type="submission" date="2015-05" db="EMBL/GenBank/DDBJ databases">
        <title>Permanent draft genome of Rhodopirellula islandicus K833.</title>
        <authorList>
            <person name="Kizina J."/>
            <person name="Richter M."/>
            <person name="Glockner F.O."/>
            <person name="Harder J."/>
        </authorList>
    </citation>
    <scope>NUCLEOTIDE SEQUENCE [LARGE SCALE GENOMIC DNA]</scope>
    <source>
        <strain evidence="2">K833</strain>
    </source>
</reference>
<evidence type="ECO:0000313" key="3">
    <source>
        <dbReference type="Proteomes" id="UP000036367"/>
    </source>
</evidence>
<evidence type="ECO:0000313" key="2">
    <source>
        <dbReference type="EMBL" id="KLU03175.1"/>
    </source>
</evidence>
<dbReference type="Proteomes" id="UP000036367">
    <property type="component" value="Unassembled WGS sequence"/>
</dbReference>
<keyword evidence="3" id="KW-1185">Reference proteome</keyword>
<proteinExistence type="predicted"/>
<protein>
    <submittedName>
        <fullName evidence="2">Uncharacterized protein</fullName>
    </submittedName>
</protein>
<dbReference type="AlphaFoldDB" id="A0A0J1B8M1"/>
<feature type="region of interest" description="Disordered" evidence="1">
    <location>
        <begin position="1"/>
        <end position="65"/>
    </location>
</feature>
<gene>
    <name evidence="2" type="ORF">RISK_004804</name>
</gene>
<sequence>MVRHGTAISERGEDKLRSPRIAPATQGFGHKKTRVAASAARANSFDGKLRQPPSGVHHESAQAVR</sequence>
<feature type="compositionally biased region" description="Basic and acidic residues" evidence="1">
    <location>
        <begin position="56"/>
        <end position="65"/>
    </location>
</feature>